<comment type="caution">
    <text evidence="2">The sequence shown here is derived from an EMBL/GenBank/DDBJ whole genome shotgun (WGS) entry which is preliminary data.</text>
</comment>
<reference evidence="2 3" key="1">
    <citation type="submission" date="2020-01" db="EMBL/GenBank/DDBJ databases">
        <authorList>
            <person name="Gupta K D."/>
        </authorList>
    </citation>
    <scope>NUCLEOTIDE SEQUENCE [LARGE SCALE GENOMIC DNA]</scope>
</reference>
<organism evidence="2 3">
    <name type="scientific">Cyclocybe aegerita</name>
    <name type="common">Black poplar mushroom</name>
    <name type="synonym">Agrocybe aegerita</name>
    <dbReference type="NCBI Taxonomy" id="1973307"/>
    <lineage>
        <taxon>Eukaryota</taxon>
        <taxon>Fungi</taxon>
        <taxon>Dikarya</taxon>
        <taxon>Basidiomycota</taxon>
        <taxon>Agaricomycotina</taxon>
        <taxon>Agaricomycetes</taxon>
        <taxon>Agaricomycetidae</taxon>
        <taxon>Agaricales</taxon>
        <taxon>Agaricineae</taxon>
        <taxon>Bolbitiaceae</taxon>
        <taxon>Cyclocybe</taxon>
    </lineage>
</organism>
<gene>
    <name evidence="2" type="ORF">AAE3_LOCUS12024</name>
</gene>
<dbReference type="Gene3D" id="3.30.930.10">
    <property type="entry name" value="Bira Bifunctional Protein, Domain 2"/>
    <property type="match status" value="1"/>
</dbReference>
<dbReference type="PANTHER" id="PTHR11476:SF7">
    <property type="entry name" value="HISTIDINE--TRNA LIGASE"/>
    <property type="match status" value="1"/>
</dbReference>
<evidence type="ECO:0000313" key="3">
    <source>
        <dbReference type="Proteomes" id="UP000467700"/>
    </source>
</evidence>
<keyword evidence="3" id="KW-1185">Reference proteome</keyword>
<proteinExistence type="predicted"/>
<dbReference type="GO" id="GO:0005829">
    <property type="term" value="C:cytosol"/>
    <property type="evidence" value="ECO:0007669"/>
    <property type="project" value="TreeGrafter"/>
</dbReference>
<dbReference type="Proteomes" id="UP000467700">
    <property type="component" value="Unassembled WGS sequence"/>
</dbReference>
<feature type="region of interest" description="Disordered" evidence="1">
    <location>
        <begin position="113"/>
        <end position="145"/>
    </location>
</feature>
<dbReference type="AlphaFoldDB" id="A0A8S0XZJ3"/>
<dbReference type="EMBL" id="CACVBS010000080">
    <property type="protein sequence ID" value="CAA7269771.1"/>
    <property type="molecule type" value="Genomic_DNA"/>
</dbReference>
<dbReference type="SUPFAM" id="SSF55681">
    <property type="entry name" value="Class II aaRS and biotin synthetases"/>
    <property type="match status" value="1"/>
</dbReference>
<feature type="compositionally biased region" description="Low complexity" evidence="1">
    <location>
        <begin position="117"/>
        <end position="133"/>
    </location>
</feature>
<accession>A0A8S0XZJ3</accession>
<protein>
    <submittedName>
        <fullName evidence="2">Uncharacterized protein</fullName>
    </submittedName>
</protein>
<dbReference type="InterPro" id="IPR045864">
    <property type="entry name" value="aa-tRNA-synth_II/BPL/LPL"/>
</dbReference>
<dbReference type="GO" id="GO:0004821">
    <property type="term" value="F:histidine-tRNA ligase activity"/>
    <property type="evidence" value="ECO:0007669"/>
    <property type="project" value="TreeGrafter"/>
</dbReference>
<name>A0A8S0XZJ3_CYCAE</name>
<dbReference type="PANTHER" id="PTHR11476">
    <property type="entry name" value="HISTIDYL-TRNA SYNTHETASE"/>
    <property type="match status" value="1"/>
</dbReference>
<sequence length="227" mass="24483">MSSAADKLDKLPWAEVKLEMTEEKGLNPGIVDKIGEYAPPSSSLLKHDAPLMANPSAKQGLSDISVIFSLLNAYGIIERISFDMSLARGLDYYTDIIYEAIVEASAPPGLKATNTFASGPSSESTASPAATGSKQPKSRPKTTDGADEEIFCGAAGVTPNHHRRHLPVPLEQGWRTVPFYIRLLKSLFSSPQVKLRNAPKRKAAESIIAEHSKTTSNVQSNVAFDCL</sequence>
<dbReference type="GO" id="GO:0003723">
    <property type="term" value="F:RNA binding"/>
    <property type="evidence" value="ECO:0007669"/>
    <property type="project" value="TreeGrafter"/>
</dbReference>
<dbReference type="GO" id="GO:0032543">
    <property type="term" value="P:mitochondrial translation"/>
    <property type="evidence" value="ECO:0007669"/>
    <property type="project" value="TreeGrafter"/>
</dbReference>
<evidence type="ECO:0000256" key="1">
    <source>
        <dbReference type="SAM" id="MobiDB-lite"/>
    </source>
</evidence>
<dbReference type="GO" id="GO:0005739">
    <property type="term" value="C:mitochondrion"/>
    <property type="evidence" value="ECO:0007669"/>
    <property type="project" value="TreeGrafter"/>
</dbReference>
<evidence type="ECO:0000313" key="2">
    <source>
        <dbReference type="EMBL" id="CAA7269771.1"/>
    </source>
</evidence>
<dbReference type="OrthoDB" id="1906957at2759"/>
<dbReference type="GO" id="GO:0006427">
    <property type="term" value="P:histidyl-tRNA aminoacylation"/>
    <property type="evidence" value="ECO:0007669"/>
    <property type="project" value="TreeGrafter"/>
</dbReference>